<reference evidence="1 2" key="4">
    <citation type="journal article" date="2020" name="PLoS ONE">
        <title>Taxonomic classification of strain PO100/5 shows a broader geographic distribution and genetic markers of the recently described Corynebacterium silvaticum.</title>
        <authorList>
            <person name="Viana M.V.C."/>
            <person name="Profeta R."/>
            <person name="da Silva A.L."/>
            <person name="Hurtado R."/>
            <person name="Cerqueira J.C."/>
            <person name="Ribeiro B.F.S."/>
            <person name="Almeida M.O."/>
            <person name="Morais-Rodrigues F."/>
            <person name="Soares S.C."/>
            <person name="Oliveira M."/>
            <person name="Tavares L."/>
            <person name="Figueiredo H."/>
            <person name="Wattam A.R."/>
            <person name="Barh D."/>
            <person name="Ghosh P."/>
            <person name="Silva A."/>
            <person name="Azevedo V."/>
        </authorList>
    </citation>
    <scope>NUCLEOTIDE SEQUENCE [LARGE SCALE GENOMIC DNA]</scope>
    <source>
        <strain evidence="1 2">PO100/5</strain>
    </source>
</reference>
<reference evidence="1 2" key="2">
    <citation type="journal article" date="2020" name="Antonie Van Leeuwenhoek">
        <title>Phylogenomic characterisation of a novel corynebacterial species pathogenic to animals.</title>
        <authorList>
            <person name="Moller J."/>
            <person name="Musella L."/>
            <person name="Melnikov V."/>
            <person name="Geissdorfer W."/>
            <person name="Burkovski A."/>
            <person name="Sangal V."/>
        </authorList>
    </citation>
    <scope>NUCLEOTIDE SEQUENCE [LARGE SCALE GENOMIC DNA]</scope>
    <source>
        <strain evidence="1 2">PO100/5</strain>
    </source>
</reference>
<organism evidence="1 2">
    <name type="scientific">Corynebacterium silvaticum</name>
    <dbReference type="NCBI Taxonomy" id="2320431"/>
    <lineage>
        <taxon>Bacteria</taxon>
        <taxon>Bacillati</taxon>
        <taxon>Actinomycetota</taxon>
        <taxon>Actinomycetes</taxon>
        <taxon>Mycobacteriales</taxon>
        <taxon>Corynebacteriaceae</taxon>
        <taxon>Corynebacterium</taxon>
    </lineage>
</organism>
<keyword evidence="2" id="KW-1185">Reference proteome</keyword>
<name>A0ACD4PY10_9CORY</name>
<reference evidence="1 2" key="1">
    <citation type="journal article" date="2014" name="BMC Vet. Res.">
        <title>First report of Corynebacterium pseudotuberculosis from caseous lymphadenitis lesions in Black Alentejano pig (Sus scrofa domesticus).</title>
        <authorList>
            <person name="Oliveira M."/>
            <person name="Barroco C."/>
            <person name="Mottola C."/>
            <person name="Santos R."/>
            <person name="Lemsaddek A."/>
            <person name="Tavares L."/>
            <person name="Semedo-Lemsaddek T."/>
        </authorList>
    </citation>
    <scope>NUCLEOTIDE SEQUENCE [LARGE SCALE GENOMIC DNA]</scope>
    <source>
        <strain evidence="1 2">PO100/5</strain>
    </source>
</reference>
<reference evidence="1 2" key="3">
    <citation type="journal article" date="2020" name="Int. J. Syst. Evol. Microbiol.">
        <title>Corynebacterium silvaticum sp. nov., a unique group of NTTB corynebacteria in wild boar and roe deer.</title>
        <authorList>
            <person name="Dangel A."/>
            <person name="Berger A."/>
            <person name="Rau J."/>
            <person name="Eisenberg T."/>
            <person name="Kampfer P."/>
            <person name="Margos G."/>
            <person name="Contzen M."/>
            <person name="Busse H.J."/>
            <person name="Konrad R."/>
            <person name="Peters M."/>
            <person name="Sting R."/>
            <person name="Sing A."/>
        </authorList>
    </citation>
    <scope>NUCLEOTIDE SEQUENCE [LARGE SCALE GENOMIC DNA]</scope>
    <source>
        <strain evidence="1 2">PO100/5</strain>
    </source>
</reference>
<dbReference type="Proteomes" id="UP000195652">
    <property type="component" value="Chromosome"/>
</dbReference>
<gene>
    <name evidence="1" type="ORF">CBE74_12825</name>
</gene>
<sequence length="128" mass="14405">MTKIDVAISSPPEIDGTPDTMRKIVIKPITNDGDQTYLSRNDFAAIDYTYTVTEDDIQKQEVTKRLTFPITEKDSSEPACHVHVEHTQSLNSPFRTYAPWVAGALAIISAAAGAIWFFFKDRLPQLFR</sequence>
<protein>
    <submittedName>
        <fullName evidence="1">Uncharacterized protein</fullName>
    </submittedName>
</protein>
<accession>A0ACD4PY10</accession>
<dbReference type="EMBL" id="CP021417">
    <property type="protein sequence ID" value="WCV10579.1"/>
    <property type="molecule type" value="Genomic_DNA"/>
</dbReference>
<proteinExistence type="predicted"/>
<evidence type="ECO:0000313" key="1">
    <source>
        <dbReference type="EMBL" id="WCV10579.1"/>
    </source>
</evidence>
<evidence type="ECO:0000313" key="2">
    <source>
        <dbReference type="Proteomes" id="UP000195652"/>
    </source>
</evidence>